<dbReference type="Pfam" id="PF03895">
    <property type="entry name" value="YadA_anchor"/>
    <property type="match status" value="1"/>
</dbReference>
<dbReference type="InterPro" id="IPR045584">
    <property type="entry name" value="Pilin-like"/>
</dbReference>
<name>A0ABW0JJN0_9GAMM</name>
<accession>A0ABW0JJN0</accession>
<evidence type="ECO:0000256" key="3">
    <source>
        <dbReference type="ARBA" id="ARBA00022452"/>
    </source>
</evidence>
<evidence type="ECO:0000256" key="2">
    <source>
        <dbReference type="ARBA" id="ARBA00004442"/>
    </source>
</evidence>
<dbReference type="SUPFAM" id="SSF54523">
    <property type="entry name" value="Pili subunits"/>
    <property type="match status" value="1"/>
</dbReference>
<evidence type="ECO:0000256" key="5">
    <source>
        <dbReference type="ARBA" id="ARBA00022729"/>
    </source>
</evidence>
<keyword evidence="3" id="KW-1134">Transmembrane beta strand</keyword>
<comment type="subcellular location">
    <subcellularLocation>
        <location evidence="2">Cell outer membrane</location>
    </subcellularLocation>
    <subcellularLocation>
        <location evidence="1">Cell surface</location>
    </subcellularLocation>
</comment>
<keyword evidence="5" id="KW-0732">Signal</keyword>
<dbReference type="InterPro" id="IPR005594">
    <property type="entry name" value="YadA_C"/>
</dbReference>
<comment type="caution">
    <text evidence="9">The sequence shown here is derived from an EMBL/GenBank/DDBJ whole genome shotgun (WGS) entry which is preliminary data.</text>
</comment>
<proteinExistence type="predicted"/>
<organism evidence="9 10">
    <name type="scientific">Rhodanobacter umsongensis</name>
    <dbReference type="NCBI Taxonomy" id="633153"/>
    <lineage>
        <taxon>Bacteria</taxon>
        <taxon>Pseudomonadati</taxon>
        <taxon>Pseudomonadota</taxon>
        <taxon>Gammaproteobacteria</taxon>
        <taxon>Lysobacterales</taxon>
        <taxon>Rhodanobacteraceae</taxon>
        <taxon>Rhodanobacter</taxon>
    </lineage>
</organism>
<evidence type="ECO:0000259" key="8">
    <source>
        <dbReference type="Pfam" id="PF03895"/>
    </source>
</evidence>
<sequence>MPMSSVLPRLPATLAPTTLQARWVTRVGRDPAKGKLFVYRTSQCDDWRGMGGCHGQAALSVGYSRQLQSRASLTSGAAVSGNETTGGVGVGIGW</sequence>
<keyword evidence="4" id="KW-0812">Transmembrane</keyword>
<evidence type="ECO:0000256" key="7">
    <source>
        <dbReference type="ARBA" id="ARBA00023237"/>
    </source>
</evidence>
<gene>
    <name evidence="9" type="ORF">ACFPME_06410</name>
</gene>
<evidence type="ECO:0000313" key="9">
    <source>
        <dbReference type="EMBL" id="MFC5436180.1"/>
    </source>
</evidence>
<evidence type="ECO:0000256" key="6">
    <source>
        <dbReference type="ARBA" id="ARBA00023136"/>
    </source>
</evidence>
<evidence type="ECO:0000313" key="10">
    <source>
        <dbReference type="Proteomes" id="UP001596013"/>
    </source>
</evidence>
<evidence type="ECO:0000256" key="4">
    <source>
        <dbReference type="ARBA" id="ARBA00022692"/>
    </source>
</evidence>
<keyword evidence="10" id="KW-1185">Reference proteome</keyword>
<keyword evidence="6" id="KW-0472">Membrane</keyword>
<dbReference type="RefSeq" id="WP_377303266.1">
    <property type="nucleotide sequence ID" value="NZ_JBHSMK010000003.1"/>
</dbReference>
<dbReference type="Proteomes" id="UP001596013">
    <property type="component" value="Unassembled WGS sequence"/>
</dbReference>
<keyword evidence="7" id="KW-0998">Cell outer membrane</keyword>
<feature type="domain" description="Trimeric autotransporter adhesin YadA-like C-terminal membrane anchor" evidence="8">
    <location>
        <begin position="49"/>
        <end position="94"/>
    </location>
</feature>
<dbReference type="Gene3D" id="3.30.1300.30">
    <property type="entry name" value="GSPII I/J protein-like"/>
    <property type="match status" value="1"/>
</dbReference>
<protein>
    <submittedName>
        <fullName evidence="9">YadA-like family protein</fullName>
    </submittedName>
</protein>
<reference evidence="10" key="1">
    <citation type="journal article" date="2019" name="Int. J. Syst. Evol. Microbiol.">
        <title>The Global Catalogue of Microorganisms (GCM) 10K type strain sequencing project: providing services to taxonomists for standard genome sequencing and annotation.</title>
        <authorList>
            <consortium name="The Broad Institute Genomics Platform"/>
            <consortium name="The Broad Institute Genome Sequencing Center for Infectious Disease"/>
            <person name="Wu L."/>
            <person name="Ma J."/>
        </authorList>
    </citation>
    <scope>NUCLEOTIDE SEQUENCE [LARGE SCALE GENOMIC DNA]</scope>
    <source>
        <strain evidence="10">JCM 17130</strain>
    </source>
</reference>
<dbReference type="EMBL" id="JBHSMK010000003">
    <property type="protein sequence ID" value="MFC5436180.1"/>
    <property type="molecule type" value="Genomic_DNA"/>
</dbReference>
<evidence type="ECO:0000256" key="1">
    <source>
        <dbReference type="ARBA" id="ARBA00004241"/>
    </source>
</evidence>